<reference evidence="2 3" key="1">
    <citation type="submission" date="2023-02" db="EMBL/GenBank/DDBJ databases">
        <title>LHISI_Scaffold_Assembly.</title>
        <authorList>
            <person name="Stuart O.P."/>
            <person name="Cleave R."/>
            <person name="Magrath M.J.L."/>
            <person name="Mikheyev A.S."/>
        </authorList>
    </citation>
    <scope>NUCLEOTIDE SEQUENCE [LARGE SCALE GENOMIC DNA]</scope>
    <source>
        <strain evidence="2">Daus_M_001</strain>
        <tissue evidence="2">Leg muscle</tissue>
    </source>
</reference>
<sequence>MRVIEVNMERSRNEGGGEQEIPEKTRRPTASSGTIPTCENPVTRLGIEPGLPWWEESVLIAQPPSSEPKGVIKVNMERRRSGGAGETGDPREDPLTNGIVRHDSHLRESGSPAGD</sequence>
<gene>
    <name evidence="2" type="ORF">PR048_025144</name>
</gene>
<feature type="compositionally biased region" description="Polar residues" evidence="1">
    <location>
        <begin position="28"/>
        <end position="37"/>
    </location>
</feature>
<name>A0ABQ9GQM7_9NEOP</name>
<feature type="region of interest" description="Disordered" evidence="1">
    <location>
        <begin position="64"/>
        <end position="115"/>
    </location>
</feature>
<evidence type="ECO:0000313" key="2">
    <source>
        <dbReference type="EMBL" id="KAJ8874298.1"/>
    </source>
</evidence>
<evidence type="ECO:0000256" key="1">
    <source>
        <dbReference type="SAM" id="MobiDB-lite"/>
    </source>
</evidence>
<protein>
    <submittedName>
        <fullName evidence="2">Uncharacterized protein</fullName>
    </submittedName>
</protein>
<feature type="region of interest" description="Disordered" evidence="1">
    <location>
        <begin position="1"/>
        <end position="43"/>
    </location>
</feature>
<feature type="compositionally biased region" description="Basic and acidic residues" evidence="1">
    <location>
        <begin position="7"/>
        <end position="26"/>
    </location>
</feature>
<accession>A0ABQ9GQM7</accession>
<proteinExistence type="predicted"/>
<evidence type="ECO:0000313" key="3">
    <source>
        <dbReference type="Proteomes" id="UP001159363"/>
    </source>
</evidence>
<organism evidence="2 3">
    <name type="scientific">Dryococelus australis</name>
    <dbReference type="NCBI Taxonomy" id="614101"/>
    <lineage>
        <taxon>Eukaryota</taxon>
        <taxon>Metazoa</taxon>
        <taxon>Ecdysozoa</taxon>
        <taxon>Arthropoda</taxon>
        <taxon>Hexapoda</taxon>
        <taxon>Insecta</taxon>
        <taxon>Pterygota</taxon>
        <taxon>Neoptera</taxon>
        <taxon>Polyneoptera</taxon>
        <taxon>Phasmatodea</taxon>
        <taxon>Verophasmatodea</taxon>
        <taxon>Anareolatae</taxon>
        <taxon>Phasmatidae</taxon>
        <taxon>Eurycanthinae</taxon>
        <taxon>Dryococelus</taxon>
    </lineage>
</organism>
<comment type="caution">
    <text evidence="2">The sequence shown here is derived from an EMBL/GenBank/DDBJ whole genome shotgun (WGS) entry which is preliminary data.</text>
</comment>
<keyword evidence="3" id="KW-1185">Reference proteome</keyword>
<dbReference type="EMBL" id="JARBHB010000010">
    <property type="protein sequence ID" value="KAJ8874298.1"/>
    <property type="molecule type" value="Genomic_DNA"/>
</dbReference>
<dbReference type="Proteomes" id="UP001159363">
    <property type="component" value="Chromosome 9"/>
</dbReference>
<feature type="compositionally biased region" description="Basic and acidic residues" evidence="1">
    <location>
        <begin position="88"/>
        <end position="108"/>
    </location>
</feature>